<dbReference type="InterPro" id="IPR023546">
    <property type="entry name" value="MGMT"/>
</dbReference>
<keyword evidence="3 9" id="KW-0963">Cytoplasm</keyword>
<sequence>MQYYFDILPSPIGDLLILAQEFALKKIVFQPKNQTHQINSDWIHGSELIEQTKNELRAYFSGHLKGFTVQVNPSGTPFQKKIWKEVMAIPYGKVCSYQDVANNINHASACRAVGRANAQNPIPIIIPCHRVIGKSGKLTGYAGGLNLKQKLLNIEGIDIEPNPTQYTLF</sequence>
<comment type="function">
    <text evidence="9">Involved in the cellular defense against the biological effects of O6-methylguanine (O6-MeG) and O4-methylthymine (O4-MeT) in DNA. Repairs the methylated nucleobase in DNA by stoichiometrically transferring the methyl group to a cysteine residue in the enzyme. This is a suicide reaction: the enzyme is irreversibly inactivated.</text>
</comment>
<dbReference type="Gene3D" id="3.30.160.70">
    <property type="entry name" value="Methylated DNA-protein cysteine methyltransferase domain"/>
    <property type="match status" value="1"/>
</dbReference>
<comment type="catalytic activity">
    <reaction evidence="8 9">
        <text>a 6-O-methyl-2'-deoxyguanosine in DNA + L-cysteinyl-[protein] = S-methyl-L-cysteinyl-[protein] + a 2'-deoxyguanosine in DNA</text>
        <dbReference type="Rhea" id="RHEA:24000"/>
        <dbReference type="Rhea" id="RHEA-COMP:10131"/>
        <dbReference type="Rhea" id="RHEA-COMP:10132"/>
        <dbReference type="Rhea" id="RHEA-COMP:11367"/>
        <dbReference type="Rhea" id="RHEA-COMP:11368"/>
        <dbReference type="ChEBI" id="CHEBI:29950"/>
        <dbReference type="ChEBI" id="CHEBI:82612"/>
        <dbReference type="ChEBI" id="CHEBI:85445"/>
        <dbReference type="ChEBI" id="CHEBI:85448"/>
        <dbReference type="EC" id="2.1.1.63"/>
    </reaction>
</comment>
<name>A0A4Q1JMT8_9BACT</name>
<dbReference type="InterPro" id="IPR008332">
    <property type="entry name" value="MethylG_MeTrfase_N"/>
</dbReference>
<comment type="catalytic activity">
    <reaction evidence="1 9">
        <text>a 4-O-methyl-thymidine in DNA + L-cysteinyl-[protein] = a thymidine in DNA + S-methyl-L-cysteinyl-[protein]</text>
        <dbReference type="Rhea" id="RHEA:53428"/>
        <dbReference type="Rhea" id="RHEA-COMP:10131"/>
        <dbReference type="Rhea" id="RHEA-COMP:10132"/>
        <dbReference type="Rhea" id="RHEA-COMP:13555"/>
        <dbReference type="Rhea" id="RHEA-COMP:13556"/>
        <dbReference type="ChEBI" id="CHEBI:29950"/>
        <dbReference type="ChEBI" id="CHEBI:82612"/>
        <dbReference type="ChEBI" id="CHEBI:137386"/>
        <dbReference type="ChEBI" id="CHEBI:137387"/>
        <dbReference type="EC" id="2.1.1.63"/>
    </reaction>
</comment>
<dbReference type="InterPro" id="IPR036631">
    <property type="entry name" value="MGMT_N_sf"/>
</dbReference>
<comment type="subcellular location">
    <subcellularLocation>
        <location evidence="9">Cytoplasm</location>
    </subcellularLocation>
</comment>
<comment type="caution">
    <text evidence="12">The sequence shown here is derived from an EMBL/GenBank/DDBJ whole genome shotgun (WGS) entry which is preliminary data.</text>
</comment>
<dbReference type="RefSeq" id="WP_129254072.1">
    <property type="nucleotide sequence ID" value="NZ_SAXA01000005.1"/>
</dbReference>
<feature type="domain" description="Methylguanine DNA methyltransferase ribonuclease-like" evidence="11">
    <location>
        <begin position="4"/>
        <end position="72"/>
    </location>
</feature>
<evidence type="ECO:0000256" key="4">
    <source>
        <dbReference type="ARBA" id="ARBA00022603"/>
    </source>
</evidence>
<feature type="domain" description="Methylated-DNA-[protein]-cysteine S-methyltransferase DNA binding" evidence="10">
    <location>
        <begin position="77"/>
        <end position="157"/>
    </location>
</feature>
<dbReference type="InterPro" id="IPR036217">
    <property type="entry name" value="MethylDNA_cys_MeTrfase_DNAb"/>
</dbReference>
<dbReference type="PROSITE" id="PS00374">
    <property type="entry name" value="MGMT"/>
    <property type="match status" value="1"/>
</dbReference>
<evidence type="ECO:0000256" key="5">
    <source>
        <dbReference type="ARBA" id="ARBA00022679"/>
    </source>
</evidence>
<evidence type="ECO:0000313" key="13">
    <source>
        <dbReference type="Proteomes" id="UP000289703"/>
    </source>
</evidence>
<evidence type="ECO:0000256" key="8">
    <source>
        <dbReference type="ARBA" id="ARBA00049348"/>
    </source>
</evidence>
<dbReference type="Gene3D" id="1.10.10.10">
    <property type="entry name" value="Winged helix-like DNA-binding domain superfamily/Winged helix DNA-binding domain"/>
    <property type="match status" value="1"/>
</dbReference>
<dbReference type="Pfam" id="PF02870">
    <property type="entry name" value="Methyltransf_1N"/>
    <property type="match status" value="1"/>
</dbReference>
<dbReference type="Proteomes" id="UP000289703">
    <property type="component" value="Unassembled WGS sequence"/>
</dbReference>
<proteinExistence type="inferred from homology"/>
<dbReference type="HAMAP" id="MF_00772">
    <property type="entry name" value="OGT"/>
    <property type="match status" value="1"/>
</dbReference>
<dbReference type="SUPFAM" id="SSF46767">
    <property type="entry name" value="Methylated DNA-protein cysteine methyltransferase, C-terminal domain"/>
    <property type="match status" value="1"/>
</dbReference>
<dbReference type="NCBIfam" id="TIGR00589">
    <property type="entry name" value="ogt"/>
    <property type="match status" value="1"/>
</dbReference>
<dbReference type="Pfam" id="PF01035">
    <property type="entry name" value="DNA_binding_1"/>
    <property type="match status" value="1"/>
</dbReference>
<keyword evidence="5 9" id="KW-0808">Transferase</keyword>
<dbReference type="InterPro" id="IPR001497">
    <property type="entry name" value="MethylDNA_cys_MeTrfase_AS"/>
</dbReference>
<keyword evidence="4 9" id="KW-0489">Methyltransferase</keyword>
<evidence type="ECO:0000259" key="10">
    <source>
        <dbReference type="Pfam" id="PF01035"/>
    </source>
</evidence>
<gene>
    <name evidence="12" type="ORF">EO244_07675</name>
</gene>
<reference evidence="12 13" key="1">
    <citation type="submission" date="2019-01" db="EMBL/GenBank/DDBJ databases">
        <title>Ancylomarina salipaludis sp. nov., isolated from a salt marsh.</title>
        <authorList>
            <person name="Yoon J.-H."/>
        </authorList>
    </citation>
    <scope>NUCLEOTIDE SEQUENCE [LARGE SCALE GENOMIC DNA]</scope>
    <source>
        <strain evidence="12 13">SHSM-M15</strain>
    </source>
</reference>
<evidence type="ECO:0000259" key="11">
    <source>
        <dbReference type="Pfam" id="PF02870"/>
    </source>
</evidence>
<evidence type="ECO:0000256" key="1">
    <source>
        <dbReference type="ARBA" id="ARBA00001286"/>
    </source>
</evidence>
<dbReference type="EC" id="2.1.1.63" evidence="9"/>
<protein>
    <recommendedName>
        <fullName evidence="9">Methylated-DNA--protein-cysteine methyltransferase</fullName>
        <ecNumber evidence="9">2.1.1.63</ecNumber>
    </recommendedName>
    <alternativeName>
        <fullName evidence="9">6-O-methylguanine-DNA methyltransferase</fullName>
        <shortName evidence="9">MGMT</shortName>
    </alternativeName>
    <alternativeName>
        <fullName evidence="9">O-6-methylguanine-DNA-alkyltransferase</fullName>
    </alternativeName>
</protein>
<evidence type="ECO:0000256" key="7">
    <source>
        <dbReference type="ARBA" id="ARBA00023204"/>
    </source>
</evidence>
<evidence type="ECO:0000256" key="3">
    <source>
        <dbReference type="ARBA" id="ARBA00022490"/>
    </source>
</evidence>
<dbReference type="AlphaFoldDB" id="A0A4Q1JMT8"/>
<evidence type="ECO:0000313" key="12">
    <source>
        <dbReference type="EMBL" id="RXQ95733.1"/>
    </source>
</evidence>
<dbReference type="InterPro" id="IPR014048">
    <property type="entry name" value="MethylDNA_cys_MeTrfase_DNA-bd"/>
</dbReference>
<dbReference type="SUPFAM" id="SSF53155">
    <property type="entry name" value="Methylated DNA-protein cysteine methyltransferase domain"/>
    <property type="match status" value="1"/>
</dbReference>
<dbReference type="CDD" id="cd06445">
    <property type="entry name" value="ATase"/>
    <property type="match status" value="1"/>
</dbReference>
<dbReference type="InterPro" id="IPR036388">
    <property type="entry name" value="WH-like_DNA-bd_sf"/>
</dbReference>
<dbReference type="OrthoDB" id="9802228at2"/>
<dbReference type="GO" id="GO:0003908">
    <property type="term" value="F:methylated-DNA-[protein]-cysteine S-methyltransferase activity"/>
    <property type="evidence" value="ECO:0007669"/>
    <property type="project" value="UniProtKB-UniRule"/>
</dbReference>
<comment type="similarity">
    <text evidence="2 9">Belongs to the MGMT family.</text>
</comment>
<feature type="active site" description="Nucleophile; methyl group acceptor" evidence="9">
    <location>
        <position position="128"/>
    </location>
</feature>
<comment type="miscellaneous">
    <text evidence="9">This enzyme catalyzes only one turnover and therefore is not strictly catalytic. According to one definition, an enzyme is a biocatalyst that acts repeatedly and over many reaction cycles.</text>
</comment>
<evidence type="ECO:0000256" key="2">
    <source>
        <dbReference type="ARBA" id="ARBA00008711"/>
    </source>
</evidence>
<evidence type="ECO:0000256" key="6">
    <source>
        <dbReference type="ARBA" id="ARBA00022763"/>
    </source>
</evidence>
<keyword evidence="13" id="KW-1185">Reference proteome</keyword>
<dbReference type="GO" id="GO:0005737">
    <property type="term" value="C:cytoplasm"/>
    <property type="evidence" value="ECO:0007669"/>
    <property type="project" value="UniProtKB-SubCell"/>
</dbReference>
<dbReference type="FunFam" id="1.10.10.10:FF:000214">
    <property type="entry name" value="Methylated-DNA--protein-cysteine methyltransferase"/>
    <property type="match status" value="1"/>
</dbReference>
<evidence type="ECO:0000256" key="9">
    <source>
        <dbReference type="HAMAP-Rule" id="MF_00772"/>
    </source>
</evidence>
<keyword evidence="6 9" id="KW-0227">DNA damage</keyword>
<keyword evidence="7 9" id="KW-0234">DNA repair</keyword>
<organism evidence="12 13">
    <name type="scientific">Ancylomarina salipaludis</name>
    <dbReference type="NCBI Taxonomy" id="2501299"/>
    <lineage>
        <taxon>Bacteria</taxon>
        <taxon>Pseudomonadati</taxon>
        <taxon>Bacteroidota</taxon>
        <taxon>Bacteroidia</taxon>
        <taxon>Marinilabiliales</taxon>
        <taxon>Marinifilaceae</taxon>
        <taxon>Ancylomarina</taxon>
    </lineage>
</organism>
<accession>A0A4Q1JMT8</accession>
<dbReference type="PANTHER" id="PTHR10815">
    <property type="entry name" value="METHYLATED-DNA--PROTEIN-CYSTEINE METHYLTRANSFERASE"/>
    <property type="match status" value="1"/>
</dbReference>
<dbReference type="GO" id="GO:0032259">
    <property type="term" value="P:methylation"/>
    <property type="evidence" value="ECO:0007669"/>
    <property type="project" value="UniProtKB-KW"/>
</dbReference>
<dbReference type="PANTHER" id="PTHR10815:SF5">
    <property type="entry name" value="METHYLATED-DNA--PROTEIN-CYSTEINE METHYLTRANSFERASE"/>
    <property type="match status" value="1"/>
</dbReference>
<dbReference type="GO" id="GO:0006307">
    <property type="term" value="P:DNA alkylation repair"/>
    <property type="evidence" value="ECO:0007669"/>
    <property type="project" value="UniProtKB-UniRule"/>
</dbReference>
<dbReference type="EMBL" id="SAXA01000005">
    <property type="protein sequence ID" value="RXQ95733.1"/>
    <property type="molecule type" value="Genomic_DNA"/>
</dbReference>